<name>A0ABT1ZQ35_9BURK</name>
<evidence type="ECO:0000256" key="1">
    <source>
        <dbReference type="ARBA" id="ARBA00022763"/>
    </source>
</evidence>
<reference evidence="3 4" key="1">
    <citation type="submission" date="2022-08" db="EMBL/GenBank/DDBJ databases">
        <title>Reclassification of Massilia species as members of the genera Telluria, Duganella, Pseudoduganella, Mokoshia gen. nov. and Zemynaea gen. nov. using orthogonal and non-orthogonal genome-based approaches.</title>
        <authorList>
            <person name="Bowman J.P."/>
        </authorList>
    </citation>
    <scope>NUCLEOTIDE SEQUENCE [LARGE SCALE GENOMIC DNA]</scope>
    <source>
        <strain evidence="3 4">JCM 31316</strain>
    </source>
</reference>
<accession>A0ABT1ZQ35</accession>
<dbReference type="Pfam" id="PF01035">
    <property type="entry name" value="DNA_binding_1"/>
    <property type="match status" value="1"/>
</dbReference>
<dbReference type="InterPro" id="IPR036388">
    <property type="entry name" value="WH-like_DNA-bd_sf"/>
</dbReference>
<keyword evidence="4" id="KW-1185">Reference proteome</keyword>
<comment type="caution">
    <text evidence="3">The sequence shown here is derived from an EMBL/GenBank/DDBJ whole genome shotgun (WGS) entry which is preliminary data.</text>
</comment>
<evidence type="ECO:0000313" key="4">
    <source>
        <dbReference type="Proteomes" id="UP001204151"/>
    </source>
</evidence>
<feature type="domain" description="Methylated-DNA-[protein]-cysteine S-methyltransferase DNA binding" evidence="2">
    <location>
        <begin position="78"/>
        <end position="162"/>
    </location>
</feature>
<dbReference type="Gene3D" id="1.10.10.10">
    <property type="entry name" value="Winged helix-like DNA-binding domain superfamily/Winged helix DNA-binding domain"/>
    <property type="match status" value="1"/>
</dbReference>
<dbReference type="InterPro" id="IPR036217">
    <property type="entry name" value="MethylDNA_cys_MeTrfase_DNAb"/>
</dbReference>
<dbReference type="InterPro" id="IPR014048">
    <property type="entry name" value="MethylDNA_cys_MeTrfase_DNA-bd"/>
</dbReference>
<gene>
    <name evidence="3" type="ORF">NX784_10465</name>
</gene>
<dbReference type="NCBIfam" id="TIGR00589">
    <property type="entry name" value="ogt"/>
    <property type="match status" value="1"/>
</dbReference>
<protein>
    <submittedName>
        <fullName evidence="3">Methylated-DNA--[protein]-cysteine S-methyltransferase</fullName>
    </submittedName>
</protein>
<organism evidence="3 4">
    <name type="scientific">Massilia pinisoli</name>
    <dbReference type="NCBI Taxonomy" id="1772194"/>
    <lineage>
        <taxon>Bacteria</taxon>
        <taxon>Pseudomonadati</taxon>
        <taxon>Pseudomonadota</taxon>
        <taxon>Betaproteobacteria</taxon>
        <taxon>Burkholderiales</taxon>
        <taxon>Oxalobacteraceae</taxon>
        <taxon>Telluria group</taxon>
        <taxon>Massilia</taxon>
    </lineage>
</organism>
<evidence type="ECO:0000259" key="2">
    <source>
        <dbReference type="Pfam" id="PF01035"/>
    </source>
</evidence>
<proteinExistence type="predicted"/>
<dbReference type="EMBL" id="JANUGW010000006">
    <property type="protein sequence ID" value="MCS0582014.1"/>
    <property type="molecule type" value="Genomic_DNA"/>
</dbReference>
<dbReference type="Proteomes" id="UP001204151">
    <property type="component" value="Unassembled WGS sequence"/>
</dbReference>
<dbReference type="SUPFAM" id="SSF53155">
    <property type="entry name" value="Methylated DNA-protein cysteine methyltransferase domain"/>
    <property type="match status" value="1"/>
</dbReference>
<dbReference type="InterPro" id="IPR036631">
    <property type="entry name" value="MGMT_N_sf"/>
</dbReference>
<dbReference type="PANTHER" id="PTHR10815">
    <property type="entry name" value="METHYLATED-DNA--PROTEIN-CYSTEINE METHYLTRANSFERASE"/>
    <property type="match status" value="1"/>
</dbReference>
<evidence type="ECO:0000313" key="3">
    <source>
        <dbReference type="EMBL" id="MCS0582014.1"/>
    </source>
</evidence>
<dbReference type="SUPFAM" id="SSF46767">
    <property type="entry name" value="Methylated DNA-protein cysteine methyltransferase, C-terminal domain"/>
    <property type="match status" value="1"/>
</dbReference>
<dbReference type="RefSeq" id="WP_258816586.1">
    <property type="nucleotide sequence ID" value="NZ_JANUGW010000006.1"/>
</dbReference>
<dbReference type="CDD" id="cd06445">
    <property type="entry name" value="ATase"/>
    <property type="match status" value="1"/>
</dbReference>
<keyword evidence="1" id="KW-0227">DNA damage</keyword>
<dbReference type="PANTHER" id="PTHR10815:SF13">
    <property type="entry name" value="METHYLATED-DNA--PROTEIN-CYSTEINE METHYLTRANSFERASE"/>
    <property type="match status" value="1"/>
</dbReference>
<sequence>MNTQQGSDIFSAIIAAPFGAMGIRTEDGRLRELVYLPAHYQEKSAQDAVAEQAAVQVARYFDDPDFRFDLPLKEAGSAFQRRVWDTICAIPRGSVRTYGEIAKQLESAPRAVGQACGANWFPLVIPCHRVTASGGLGGFSSSDDEHGFQLGIKRWLLRHEGALALEMPWQQQSIFP</sequence>